<accession>A0A4Z1D3L5</accession>
<dbReference type="EMBL" id="SRRT01000004">
    <property type="protein sequence ID" value="TGN76670.1"/>
    <property type="molecule type" value="Genomic_DNA"/>
</dbReference>
<evidence type="ECO:0000313" key="2">
    <source>
        <dbReference type="Proteomes" id="UP000298159"/>
    </source>
</evidence>
<dbReference type="GeneID" id="95449095"/>
<organism evidence="1 2">
    <name type="scientific">Streptomyces bauhiniae</name>
    <dbReference type="NCBI Taxonomy" id="2340725"/>
    <lineage>
        <taxon>Bacteria</taxon>
        <taxon>Bacillati</taxon>
        <taxon>Actinomycetota</taxon>
        <taxon>Actinomycetes</taxon>
        <taxon>Kitasatosporales</taxon>
        <taxon>Streptomycetaceae</taxon>
        <taxon>Streptomyces</taxon>
    </lineage>
</organism>
<reference evidence="1 2" key="1">
    <citation type="submission" date="2019-04" db="EMBL/GenBank/DDBJ databases">
        <title>Streptomyces sp. nov. Bv016 isolated from bark of Buahinia variegata.</title>
        <authorList>
            <person name="Kanchanasin P."/>
            <person name="Tanasupawat S."/>
            <person name="Yuki M."/>
            <person name="Kudo T."/>
        </authorList>
    </citation>
    <scope>NUCLEOTIDE SEQUENCE [LARGE SCALE GENOMIC DNA]</scope>
    <source>
        <strain evidence="1 2">Bv016</strain>
    </source>
</reference>
<dbReference type="Proteomes" id="UP000298159">
    <property type="component" value="Unassembled WGS sequence"/>
</dbReference>
<protein>
    <submittedName>
        <fullName evidence="1">S-type pyocin domain-containing protein</fullName>
    </submittedName>
</protein>
<evidence type="ECO:0000313" key="1">
    <source>
        <dbReference type="EMBL" id="TGN76670.1"/>
    </source>
</evidence>
<keyword evidence="2" id="KW-1185">Reference proteome</keyword>
<comment type="caution">
    <text evidence="1">The sequence shown here is derived from an EMBL/GenBank/DDBJ whole genome shotgun (WGS) entry which is preliminary data.</text>
</comment>
<gene>
    <name evidence="1" type="ORF">E5083_15950</name>
</gene>
<dbReference type="AlphaFoldDB" id="A0A4Z1D3L5"/>
<sequence>MRAEEKRSEDNVGRETQALPTTVLNAERGIINTGTVHGGQHVTTIDLSAYSGDGADGDL</sequence>
<name>A0A4Z1D3L5_9ACTN</name>
<proteinExistence type="predicted"/>
<dbReference type="RefSeq" id="WP_135786350.1">
    <property type="nucleotide sequence ID" value="NZ_SRRT01000004.1"/>
</dbReference>